<evidence type="ECO:0000313" key="1">
    <source>
        <dbReference type="EMBL" id="QRG06059.1"/>
    </source>
</evidence>
<dbReference type="AlphaFoldDB" id="A0A974PM33"/>
<evidence type="ECO:0008006" key="3">
    <source>
        <dbReference type="Google" id="ProtNLM"/>
    </source>
</evidence>
<keyword evidence="2" id="KW-1185">Reference proteome</keyword>
<sequence length="51" mass="5567">MVSFRLSGAGGYGDPAARDLEKIREDLKDGYMTPAGIERDYPGVAFEAEED</sequence>
<dbReference type="Proteomes" id="UP000596427">
    <property type="component" value="Chromosome"/>
</dbReference>
<gene>
    <name evidence="1" type="ORF">EZH22_24180</name>
</gene>
<reference evidence="1 2" key="1">
    <citation type="submission" date="2020-10" db="EMBL/GenBank/DDBJ databases">
        <title>Degradation of 1,4-Dioxane by Xanthobacter sp. YN2, via a Novel Group-2 Soluble Di-Iron Monooxygenase.</title>
        <authorList>
            <person name="Ma F."/>
            <person name="Wang Y."/>
            <person name="Yang J."/>
            <person name="Guo H."/>
            <person name="Su D."/>
            <person name="Yu L."/>
        </authorList>
    </citation>
    <scope>NUCLEOTIDE SEQUENCE [LARGE SCALE GENOMIC DNA]</scope>
    <source>
        <strain evidence="1 2">YN2</strain>
    </source>
</reference>
<protein>
    <recommendedName>
        <fullName evidence="3">Hydantoinase B/oxoprolinase domain-containing protein</fullName>
    </recommendedName>
</protein>
<name>A0A974PM33_9HYPH</name>
<proteinExistence type="predicted"/>
<accession>A0A974PM33</accession>
<dbReference type="EMBL" id="CP063362">
    <property type="protein sequence ID" value="QRG06059.1"/>
    <property type="molecule type" value="Genomic_DNA"/>
</dbReference>
<dbReference type="KEGG" id="xdi:EZH22_24180"/>
<evidence type="ECO:0000313" key="2">
    <source>
        <dbReference type="Proteomes" id="UP000596427"/>
    </source>
</evidence>
<dbReference type="RefSeq" id="WP_203192932.1">
    <property type="nucleotide sequence ID" value="NZ_CP063362.1"/>
</dbReference>
<organism evidence="1 2">
    <name type="scientific">Xanthobacter dioxanivorans</name>
    <dbReference type="NCBI Taxonomy" id="2528964"/>
    <lineage>
        <taxon>Bacteria</taxon>
        <taxon>Pseudomonadati</taxon>
        <taxon>Pseudomonadota</taxon>
        <taxon>Alphaproteobacteria</taxon>
        <taxon>Hyphomicrobiales</taxon>
        <taxon>Xanthobacteraceae</taxon>
        <taxon>Xanthobacter</taxon>
    </lineage>
</organism>